<accession>A0ABN7WLE4</accession>
<evidence type="ECO:0000313" key="6">
    <source>
        <dbReference type="EMBL" id="CAG8835067.1"/>
    </source>
</evidence>
<evidence type="ECO:0000256" key="1">
    <source>
        <dbReference type="ARBA" id="ARBA00004123"/>
    </source>
</evidence>
<evidence type="ECO:0000256" key="5">
    <source>
        <dbReference type="ARBA" id="ARBA00023242"/>
    </source>
</evidence>
<protein>
    <submittedName>
        <fullName evidence="6">43193_t:CDS:1</fullName>
    </submittedName>
</protein>
<name>A0ABN7WLE4_GIGMA</name>
<evidence type="ECO:0000256" key="3">
    <source>
        <dbReference type="ARBA" id="ARBA00022771"/>
    </source>
</evidence>
<sequence>MTIPETFNHLALKPHGIIEQAIHVHIVTELIIAQNLPLSFVKGEMFNQFAKILDPRWTVPTKEKIKNLIDDRFKHICNALRNDLNQTQTVSLTADMWTAHSHDGYLCITVTWINENFELNEAVLAFIRLRYPKLPIGANIKLACNKLGVKWVPCSAHILNLIVQKGLLPAKHLIVRSDKAWVRILELKPYIEILSSSLTVQPEADAVADGKHLKKIMITESE</sequence>
<dbReference type="Proteomes" id="UP000789901">
    <property type="component" value="Unassembled WGS sequence"/>
</dbReference>
<evidence type="ECO:0000313" key="7">
    <source>
        <dbReference type="Proteomes" id="UP000789901"/>
    </source>
</evidence>
<dbReference type="PANTHER" id="PTHR46481">
    <property type="entry name" value="ZINC FINGER BED DOMAIN-CONTAINING PROTEIN 4"/>
    <property type="match status" value="1"/>
</dbReference>
<keyword evidence="2" id="KW-0479">Metal-binding</keyword>
<keyword evidence="5" id="KW-0539">Nucleus</keyword>
<gene>
    <name evidence="6" type="ORF">GMARGA_LOCUS32381</name>
</gene>
<organism evidence="6 7">
    <name type="scientific">Gigaspora margarita</name>
    <dbReference type="NCBI Taxonomy" id="4874"/>
    <lineage>
        <taxon>Eukaryota</taxon>
        <taxon>Fungi</taxon>
        <taxon>Fungi incertae sedis</taxon>
        <taxon>Mucoromycota</taxon>
        <taxon>Glomeromycotina</taxon>
        <taxon>Glomeromycetes</taxon>
        <taxon>Diversisporales</taxon>
        <taxon>Gigasporaceae</taxon>
        <taxon>Gigaspora</taxon>
    </lineage>
</organism>
<dbReference type="EMBL" id="CAJVQB010050735">
    <property type="protein sequence ID" value="CAG8835067.1"/>
    <property type="molecule type" value="Genomic_DNA"/>
</dbReference>
<comment type="subcellular location">
    <subcellularLocation>
        <location evidence="1">Nucleus</location>
    </subcellularLocation>
</comment>
<dbReference type="PANTHER" id="PTHR46481:SF10">
    <property type="entry name" value="ZINC FINGER BED DOMAIN-CONTAINING PROTEIN 39"/>
    <property type="match status" value="1"/>
</dbReference>
<keyword evidence="7" id="KW-1185">Reference proteome</keyword>
<evidence type="ECO:0000256" key="4">
    <source>
        <dbReference type="ARBA" id="ARBA00022833"/>
    </source>
</evidence>
<dbReference type="InterPro" id="IPR052035">
    <property type="entry name" value="ZnF_BED_domain_contain"/>
</dbReference>
<dbReference type="SUPFAM" id="SSF53098">
    <property type="entry name" value="Ribonuclease H-like"/>
    <property type="match status" value="1"/>
</dbReference>
<keyword evidence="4" id="KW-0862">Zinc</keyword>
<keyword evidence="3" id="KW-0863">Zinc-finger</keyword>
<reference evidence="6 7" key="1">
    <citation type="submission" date="2021-06" db="EMBL/GenBank/DDBJ databases">
        <authorList>
            <person name="Kallberg Y."/>
            <person name="Tangrot J."/>
            <person name="Rosling A."/>
        </authorList>
    </citation>
    <scope>NUCLEOTIDE SEQUENCE [LARGE SCALE GENOMIC DNA]</scope>
    <source>
        <strain evidence="6 7">120-4 pot B 10/14</strain>
    </source>
</reference>
<evidence type="ECO:0000256" key="2">
    <source>
        <dbReference type="ARBA" id="ARBA00022723"/>
    </source>
</evidence>
<dbReference type="InterPro" id="IPR012337">
    <property type="entry name" value="RNaseH-like_sf"/>
</dbReference>
<comment type="caution">
    <text evidence="6">The sequence shown here is derived from an EMBL/GenBank/DDBJ whole genome shotgun (WGS) entry which is preliminary data.</text>
</comment>
<proteinExistence type="predicted"/>